<dbReference type="RefSeq" id="WP_076340633.1">
    <property type="nucleotide sequence ID" value="NZ_CAJTMI010000001.1"/>
</dbReference>
<dbReference type="Proteomes" id="UP000186705">
    <property type="component" value="Unassembled WGS sequence"/>
</dbReference>
<keyword evidence="4 9" id="KW-0808">Transferase</keyword>
<dbReference type="GO" id="GO:0050515">
    <property type="term" value="F:4-(cytidine 5'-diphospho)-2-C-methyl-D-erythritol kinase activity"/>
    <property type="evidence" value="ECO:0007669"/>
    <property type="project" value="UniProtKB-UniRule"/>
</dbReference>
<dbReference type="PIRSF" id="PIRSF010376">
    <property type="entry name" value="IspE"/>
    <property type="match status" value="1"/>
</dbReference>
<dbReference type="GeneID" id="78274741"/>
<dbReference type="InterPro" id="IPR036554">
    <property type="entry name" value="GHMP_kinase_C_sf"/>
</dbReference>
<dbReference type="InterPro" id="IPR004424">
    <property type="entry name" value="IspE"/>
</dbReference>
<evidence type="ECO:0000259" key="10">
    <source>
        <dbReference type="Pfam" id="PF00288"/>
    </source>
</evidence>
<evidence type="ECO:0000256" key="1">
    <source>
        <dbReference type="ARBA" id="ARBA00009684"/>
    </source>
</evidence>
<feature type="active site" evidence="9">
    <location>
        <position position="8"/>
    </location>
</feature>
<evidence type="ECO:0000256" key="3">
    <source>
        <dbReference type="ARBA" id="ARBA00017473"/>
    </source>
</evidence>
<evidence type="ECO:0000256" key="9">
    <source>
        <dbReference type="HAMAP-Rule" id="MF_00061"/>
    </source>
</evidence>
<dbReference type="SUPFAM" id="SSF55060">
    <property type="entry name" value="GHMP Kinase, C-terminal domain"/>
    <property type="match status" value="1"/>
</dbReference>
<dbReference type="Pfam" id="PF00288">
    <property type="entry name" value="GHMP_kinases_N"/>
    <property type="match status" value="1"/>
</dbReference>
<evidence type="ECO:0000256" key="8">
    <source>
        <dbReference type="ARBA" id="ARBA00032554"/>
    </source>
</evidence>
<keyword evidence="13" id="KW-1185">Reference proteome</keyword>
<accession>A0A1U7NPX6</accession>
<proteinExistence type="inferred from homology"/>
<dbReference type="UniPathway" id="UPA00056">
    <property type="reaction ID" value="UER00094"/>
</dbReference>
<dbReference type="EMBL" id="MPKA01000044">
    <property type="protein sequence ID" value="OLU47660.1"/>
    <property type="molecule type" value="Genomic_DNA"/>
</dbReference>
<evidence type="ECO:0000259" key="11">
    <source>
        <dbReference type="Pfam" id="PF08544"/>
    </source>
</evidence>
<evidence type="ECO:0000256" key="6">
    <source>
        <dbReference type="ARBA" id="ARBA00022777"/>
    </source>
</evidence>
<comment type="function">
    <text evidence="9">Catalyzes the phosphorylation of the position 2 hydroxy group of 4-diphosphocytidyl-2C-methyl-D-erythritol.</text>
</comment>
<dbReference type="InterPro" id="IPR013750">
    <property type="entry name" value="GHMP_kinase_C_dom"/>
</dbReference>
<dbReference type="HAMAP" id="MF_00061">
    <property type="entry name" value="IspE"/>
    <property type="match status" value="1"/>
</dbReference>
<keyword evidence="7 9" id="KW-0067">ATP-binding</keyword>
<evidence type="ECO:0000256" key="4">
    <source>
        <dbReference type="ARBA" id="ARBA00022679"/>
    </source>
</evidence>
<dbReference type="Pfam" id="PF08544">
    <property type="entry name" value="GHMP_kinases_C"/>
    <property type="match status" value="1"/>
</dbReference>
<dbReference type="Gene3D" id="3.30.70.890">
    <property type="entry name" value="GHMP kinase, C-terminal domain"/>
    <property type="match status" value="1"/>
</dbReference>
<protein>
    <recommendedName>
        <fullName evidence="3 9">4-diphosphocytidyl-2-C-methyl-D-erythritol kinase</fullName>
        <shortName evidence="9">CMK</shortName>
        <ecNumber evidence="2 9">2.7.1.148</ecNumber>
    </recommendedName>
    <alternativeName>
        <fullName evidence="8 9">4-(cytidine-5'-diphospho)-2-C-methyl-D-erythritol kinase</fullName>
    </alternativeName>
</protein>
<reference evidence="12 13" key="1">
    <citation type="submission" date="2016-11" db="EMBL/GenBank/DDBJ databases">
        <title>Description of two novel members of the family Erysipelotrichaceae: Ileibacterium lipovorans gen. nov., sp. nov. and Dubosiella newyorkensis, gen. nov., sp. nov.</title>
        <authorList>
            <person name="Cox L.M."/>
            <person name="Sohn J."/>
            <person name="Tyrrell K.L."/>
            <person name="Citron D.M."/>
            <person name="Lawson P.A."/>
            <person name="Patel N.B."/>
            <person name="Iizumi T."/>
            <person name="Perez-Perez G.I."/>
            <person name="Goldstein E.J."/>
            <person name="Blaser M.J."/>
        </authorList>
    </citation>
    <scope>NUCLEOTIDE SEQUENCE [LARGE SCALE GENOMIC DNA]</scope>
    <source>
        <strain evidence="12 13">NYU-BL-A4</strain>
    </source>
</reference>
<dbReference type="Gene3D" id="3.30.230.10">
    <property type="match status" value="1"/>
</dbReference>
<dbReference type="InterPro" id="IPR014721">
    <property type="entry name" value="Ribsml_uS5_D2-typ_fold_subgr"/>
</dbReference>
<dbReference type="GO" id="GO:0005524">
    <property type="term" value="F:ATP binding"/>
    <property type="evidence" value="ECO:0007669"/>
    <property type="project" value="UniProtKB-UniRule"/>
</dbReference>
<dbReference type="EC" id="2.7.1.148" evidence="2 9"/>
<dbReference type="SUPFAM" id="SSF54211">
    <property type="entry name" value="Ribosomal protein S5 domain 2-like"/>
    <property type="match status" value="1"/>
</dbReference>
<dbReference type="NCBIfam" id="TIGR00154">
    <property type="entry name" value="ispE"/>
    <property type="match status" value="1"/>
</dbReference>
<feature type="binding site" evidence="9">
    <location>
        <begin position="90"/>
        <end position="100"/>
    </location>
    <ligand>
        <name>ATP</name>
        <dbReference type="ChEBI" id="CHEBI:30616"/>
    </ligand>
</feature>
<evidence type="ECO:0000313" key="12">
    <source>
        <dbReference type="EMBL" id="OLU47660.1"/>
    </source>
</evidence>
<dbReference type="PANTHER" id="PTHR43527">
    <property type="entry name" value="4-DIPHOSPHOCYTIDYL-2-C-METHYL-D-ERYTHRITOL KINASE, CHLOROPLASTIC"/>
    <property type="match status" value="1"/>
</dbReference>
<feature type="domain" description="GHMP kinase C-terminal" evidence="11">
    <location>
        <begin position="196"/>
        <end position="257"/>
    </location>
</feature>
<keyword evidence="9" id="KW-0414">Isoprene biosynthesis</keyword>
<dbReference type="OrthoDB" id="9809438at2"/>
<comment type="caution">
    <text evidence="12">The sequence shown here is derived from an EMBL/GenBank/DDBJ whole genome shotgun (WGS) entry which is preliminary data.</text>
</comment>
<evidence type="ECO:0000256" key="5">
    <source>
        <dbReference type="ARBA" id="ARBA00022741"/>
    </source>
</evidence>
<feature type="domain" description="GHMP kinase N-terminal" evidence="10">
    <location>
        <begin position="62"/>
        <end position="139"/>
    </location>
</feature>
<gene>
    <name evidence="9" type="primary">ispE</name>
    <name evidence="12" type="ORF">BO225_02115</name>
</gene>
<comment type="pathway">
    <text evidence="9">Isoprenoid biosynthesis; isopentenyl diphosphate biosynthesis via DXP pathway; isopentenyl diphosphate from 1-deoxy-D-xylulose 5-phosphate: step 3/6.</text>
</comment>
<dbReference type="InterPro" id="IPR020568">
    <property type="entry name" value="Ribosomal_Su5_D2-typ_SF"/>
</dbReference>
<sequence>MKRYAPAKINIALNIKGVLENGYHDLDMIMAPISLYDEIEIEPSDQGQDEIVFVGMEIPKHNTVQKAVELMRQAAGFSTHYSIRIHKNIPSQAGLGGGSADAACVMHAINEMEMLCLDTEQLIEIGKKVGADVPFCLFSRWARVQGFGEVIQPIQSDWKFSILLVKPKEGVSTPEAFKMWDRSNRVQYDVDLVQRALEKENAELLFTTMANALESPSQELLPVLEQIKDDMYGEGIVQAMMSGSGSTIMGFSVDEEVLEYAKKQLEPYYEFVEIVQVGS</sequence>
<keyword evidence="6 9" id="KW-0418">Kinase</keyword>
<keyword evidence="5 9" id="KW-0547">Nucleotide-binding</keyword>
<comment type="similarity">
    <text evidence="1 9">Belongs to the GHMP kinase family. IspE subfamily.</text>
</comment>
<evidence type="ECO:0000256" key="7">
    <source>
        <dbReference type="ARBA" id="ARBA00022840"/>
    </source>
</evidence>
<dbReference type="GO" id="GO:0016114">
    <property type="term" value="P:terpenoid biosynthetic process"/>
    <property type="evidence" value="ECO:0007669"/>
    <property type="project" value="UniProtKB-UniRule"/>
</dbReference>
<feature type="active site" evidence="9">
    <location>
        <position position="132"/>
    </location>
</feature>
<comment type="catalytic activity">
    <reaction evidence="9">
        <text>4-CDP-2-C-methyl-D-erythritol + ATP = 4-CDP-2-C-methyl-D-erythritol 2-phosphate + ADP + H(+)</text>
        <dbReference type="Rhea" id="RHEA:18437"/>
        <dbReference type="ChEBI" id="CHEBI:15378"/>
        <dbReference type="ChEBI" id="CHEBI:30616"/>
        <dbReference type="ChEBI" id="CHEBI:57823"/>
        <dbReference type="ChEBI" id="CHEBI:57919"/>
        <dbReference type="ChEBI" id="CHEBI:456216"/>
        <dbReference type="EC" id="2.7.1.148"/>
    </reaction>
</comment>
<evidence type="ECO:0000313" key="13">
    <source>
        <dbReference type="Proteomes" id="UP000186705"/>
    </source>
</evidence>
<dbReference type="PANTHER" id="PTHR43527:SF2">
    <property type="entry name" value="4-DIPHOSPHOCYTIDYL-2-C-METHYL-D-ERYTHRITOL KINASE, CHLOROPLASTIC"/>
    <property type="match status" value="1"/>
</dbReference>
<dbReference type="AlphaFoldDB" id="A0A1U7NPX6"/>
<dbReference type="STRING" id="1862672.BO225_02115"/>
<evidence type="ECO:0000256" key="2">
    <source>
        <dbReference type="ARBA" id="ARBA00012052"/>
    </source>
</evidence>
<dbReference type="GO" id="GO:0019288">
    <property type="term" value="P:isopentenyl diphosphate biosynthetic process, methylerythritol 4-phosphate pathway"/>
    <property type="evidence" value="ECO:0007669"/>
    <property type="project" value="UniProtKB-UniRule"/>
</dbReference>
<dbReference type="InterPro" id="IPR006204">
    <property type="entry name" value="GHMP_kinase_N_dom"/>
</dbReference>
<organism evidence="12 13">
    <name type="scientific">Dubosiella newyorkensis</name>
    <dbReference type="NCBI Taxonomy" id="1862672"/>
    <lineage>
        <taxon>Bacteria</taxon>
        <taxon>Bacillati</taxon>
        <taxon>Bacillota</taxon>
        <taxon>Erysipelotrichia</taxon>
        <taxon>Erysipelotrichales</taxon>
        <taxon>Erysipelotrichaceae</taxon>
        <taxon>Dubosiella</taxon>
    </lineage>
</organism>
<name>A0A1U7NPX6_9FIRM</name>